<evidence type="ECO:0000256" key="12">
    <source>
        <dbReference type="RuleBase" id="RU363034"/>
    </source>
</evidence>
<keyword evidence="7 12" id="KW-0720">Serine protease</keyword>
<evidence type="ECO:0000256" key="8">
    <source>
        <dbReference type="ARBA" id="ARBA00023145"/>
    </source>
</evidence>
<dbReference type="InterPro" id="IPR001254">
    <property type="entry name" value="Trypsin_dom"/>
</dbReference>
<dbReference type="PROSITE" id="PS00134">
    <property type="entry name" value="TRYPSIN_HIS"/>
    <property type="match status" value="1"/>
</dbReference>
<organism evidence="15 16">
    <name type="scientific">Anopheles melas</name>
    <dbReference type="NCBI Taxonomy" id="34690"/>
    <lineage>
        <taxon>Eukaryota</taxon>
        <taxon>Metazoa</taxon>
        <taxon>Ecdysozoa</taxon>
        <taxon>Arthropoda</taxon>
        <taxon>Hexapoda</taxon>
        <taxon>Insecta</taxon>
        <taxon>Pterygota</taxon>
        <taxon>Neoptera</taxon>
        <taxon>Endopterygota</taxon>
        <taxon>Diptera</taxon>
        <taxon>Nematocera</taxon>
        <taxon>Culicoidea</taxon>
        <taxon>Culicidae</taxon>
        <taxon>Anophelinae</taxon>
        <taxon>Anopheles</taxon>
    </lineage>
</organism>
<dbReference type="FunFam" id="2.40.10.10:FF:000077">
    <property type="entry name" value="Predicted protein"/>
    <property type="match status" value="1"/>
</dbReference>
<dbReference type="PANTHER" id="PTHR24252:SF7">
    <property type="entry name" value="HYALIN"/>
    <property type="match status" value="1"/>
</dbReference>
<dbReference type="InterPro" id="IPR043504">
    <property type="entry name" value="Peptidase_S1_PA_chymotrypsin"/>
</dbReference>
<dbReference type="EC" id="3.4.21.4" evidence="11"/>
<dbReference type="Pfam" id="PF00089">
    <property type="entry name" value="Trypsin"/>
    <property type="match status" value="1"/>
</dbReference>
<evidence type="ECO:0000313" key="16">
    <source>
        <dbReference type="Proteomes" id="UP000075902"/>
    </source>
</evidence>
<reference evidence="15" key="2">
    <citation type="submission" date="2020-05" db="UniProtKB">
        <authorList>
            <consortium name="EnsemblMetazoa"/>
        </authorList>
    </citation>
    <scope>IDENTIFICATION</scope>
    <source>
        <strain evidence="15">CM1001059</strain>
    </source>
</reference>
<evidence type="ECO:0000259" key="14">
    <source>
        <dbReference type="PROSITE" id="PS50240"/>
    </source>
</evidence>
<comment type="similarity">
    <text evidence="10">Belongs to the peptidase S1 family. CLIP subfamily.</text>
</comment>
<dbReference type="Proteomes" id="UP000075902">
    <property type="component" value="Unassembled WGS sequence"/>
</dbReference>
<evidence type="ECO:0000256" key="1">
    <source>
        <dbReference type="ARBA" id="ARBA00004613"/>
    </source>
</evidence>
<protein>
    <recommendedName>
        <fullName evidence="11">trypsin</fullName>
        <ecNumber evidence="11">3.4.21.4</ecNumber>
    </recommendedName>
</protein>
<dbReference type="PROSITE" id="PS50240">
    <property type="entry name" value="TRYPSIN_DOM"/>
    <property type="match status" value="1"/>
</dbReference>
<name>A0A182U9U3_9DIPT</name>
<evidence type="ECO:0000256" key="5">
    <source>
        <dbReference type="ARBA" id="ARBA00022757"/>
    </source>
</evidence>
<reference evidence="16" key="1">
    <citation type="submission" date="2014-01" db="EMBL/GenBank/DDBJ databases">
        <title>The Genome Sequence of Anopheles melas CM1001059_A (V2).</title>
        <authorList>
            <consortium name="The Broad Institute Genomics Platform"/>
            <person name="Neafsey D.E."/>
            <person name="Besansky N."/>
            <person name="Howell P."/>
            <person name="Walton C."/>
            <person name="Young S.K."/>
            <person name="Zeng Q."/>
            <person name="Gargeya S."/>
            <person name="Fitzgerald M."/>
            <person name="Haas B."/>
            <person name="Abouelleil A."/>
            <person name="Allen A.W."/>
            <person name="Alvarado L."/>
            <person name="Arachchi H.M."/>
            <person name="Berlin A.M."/>
            <person name="Chapman S.B."/>
            <person name="Gainer-Dewar J."/>
            <person name="Goldberg J."/>
            <person name="Griggs A."/>
            <person name="Gujja S."/>
            <person name="Hansen M."/>
            <person name="Howarth C."/>
            <person name="Imamovic A."/>
            <person name="Ireland A."/>
            <person name="Larimer J."/>
            <person name="McCowan C."/>
            <person name="Murphy C."/>
            <person name="Pearson M."/>
            <person name="Poon T.W."/>
            <person name="Priest M."/>
            <person name="Roberts A."/>
            <person name="Saif S."/>
            <person name="Shea T."/>
            <person name="Sisk P."/>
            <person name="Sykes S."/>
            <person name="Wortman J."/>
            <person name="Nusbaum C."/>
            <person name="Birren B."/>
        </authorList>
    </citation>
    <scope>NUCLEOTIDE SEQUENCE [LARGE SCALE GENOMIC DNA]</scope>
    <source>
        <strain evidence="16">CM1001059</strain>
    </source>
</reference>
<dbReference type="GO" id="GO:0007586">
    <property type="term" value="P:digestion"/>
    <property type="evidence" value="ECO:0007669"/>
    <property type="project" value="UniProtKB-KW"/>
</dbReference>
<proteinExistence type="inferred from homology"/>
<evidence type="ECO:0000256" key="2">
    <source>
        <dbReference type="ARBA" id="ARBA00022525"/>
    </source>
</evidence>
<keyword evidence="2" id="KW-0964">Secreted</keyword>
<dbReference type="InterPro" id="IPR018114">
    <property type="entry name" value="TRYPSIN_HIS"/>
</dbReference>
<evidence type="ECO:0000256" key="4">
    <source>
        <dbReference type="ARBA" id="ARBA00022729"/>
    </source>
</evidence>
<keyword evidence="4 13" id="KW-0732">Signal</keyword>
<dbReference type="InterPro" id="IPR033116">
    <property type="entry name" value="TRYPSIN_SER"/>
</dbReference>
<dbReference type="PRINTS" id="PR00722">
    <property type="entry name" value="CHYMOTRYPSIN"/>
</dbReference>
<evidence type="ECO:0000256" key="10">
    <source>
        <dbReference type="ARBA" id="ARBA00024195"/>
    </source>
</evidence>
<feature type="signal peptide" evidence="13">
    <location>
        <begin position="1"/>
        <end position="22"/>
    </location>
</feature>
<dbReference type="PROSITE" id="PS51257">
    <property type="entry name" value="PROKAR_LIPOPROTEIN"/>
    <property type="match status" value="1"/>
</dbReference>
<dbReference type="SUPFAM" id="SSF50494">
    <property type="entry name" value="Trypsin-like serine proteases"/>
    <property type="match status" value="1"/>
</dbReference>
<dbReference type="GO" id="GO:0005576">
    <property type="term" value="C:extracellular region"/>
    <property type="evidence" value="ECO:0007669"/>
    <property type="project" value="UniProtKB-SubCell"/>
</dbReference>
<dbReference type="InterPro" id="IPR009003">
    <property type="entry name" value="Peptidase_S1_PA"/>
</dbReference>
<dbReference type="VEuPathDB" id="VectorBase:AMEC016546"/>
<keyword evidence="8" id="KW-0865">Zymogen</keyword>
<dbReference type="PROSITE" id="PS00135">
    <property type="entry name" value="TRYPSIN_SER"/>
    <property type="match status" value="1"/>
</dbReference>
<evidence type="ECO:0000256" key="3">
    <source>
        <dbReference type="ARBA" id="ARBA00022670"/>
    </source>
</evidence>
<dbReference type="GO" id="GO:0004252">
    <property type="term" value="F:serine-type endopeptidase activity"/>
    <property type="evidence" value="ECO:0007669"/>
    <property type="project" value="UniProtKB-EC"/>
</dbReference>
<evidence type="ECO:0000256" key="9">
    <source>
        <dbReference type="ARBA" id="ARBA00023157"/>
    </source>
</evidence>
<sequence length="277" mass="29847">MSNKIAILLLAVLVAVVACAQAQPSRRPHLVHPLLPRFLPRLHRDSNGHRVVGGFQIDVSDAPYQVSLQYFNSHRCGGSVLDNKWVLTAAHCTQGLDPSSLAVRLGSSEHANGGTLVGVLRTVEHPQYDGNTIDYDFSLMELESELTFSDLVQPVELPEHEEPVEPGTLATVSGWGNTQSAVESSDFLRAANVPTVSHEDCSDAYMWFGEITERMLCAGYQQGGKDACQGDSGGPLVADGKLVGVVSWGYGCAQPGYPGVYARVASVRDWVRENSGV</sequence>
<feature type="domain" description="Peptidase S1" evidence="14">
    <location>
        <begin position="51"/>
        <end position="276"/>
    </location>
</feature>
<dbReference type="AlphaFoldDB" id="A0A182U9U3"/>
<dbReference type="CDD" id="cd00190">
    <property type="entry name" value="Tryp_SPc"/>
    <property type="match status" value="1"/>
</dbReference>
<dbReference type="GO" id="GO:0006508">
    <property type="term" value="P:proteolysis"/>
    <property type="evidence" value="ECO:0007669"/>
    <property type="project" value="UniProtKB-KW"/>
</dbReference>
<keyword evidence="3 12" id="KW-0645">Protease</keyword>
<keyword evidence="5" id="KW-0222">Digestion</keyword>
<dbReference type="Gene3D" id="2.40.10.10">
    <property type="entry name" value="Trypsin-like serine proteases"/>
    <property type="match status" value="1"/>
</dbReference>
<keyword evidence="16" id="KW-1185">Reference proteome</keyword>
<dbReference type="PANTHER" id="PTHR24252">
    <property type="entry name" value="ACROSIN-RELATED"/>
    <property type="match status" value="1"/>
</dbReference>
<accession>A0A182U9U3</accession>
<evidence type="ECO:0000313" key="15">
    <source>
        <dbReference type="EnsemblMetazoa" id="AMEC016546-PA"/>
    </source>
</evidence>
<dbReference type="SMART" id="SM00020">
    <property type="entry name" value="Tryp_SPc"/>
    <property type="match status" value="1"/>
</dbReference>
<keyword evidence="6 12" id="KW-0378">Hydrolase</keyword>
<keyword evidence="9" id="KW-1015">Disulfide bond</keyword>
<comment type="subcellular location">
    <subcellularLocation>
        <location evidence="1">Secreted</location>
    </subcellularLocation>
</comment>
<feature type="chain" id="PRO_5008137929" description="trypsin" evidence="13">
    <location>
        <begin position="23"/>
        <end position="277"/>
    </location>
</feature>
<dbReference type="EnsemblMetazoa" id="AMEC016546-RA">
    <property type="protein sequence ID" value="AMEC016546-PA"/>
    <property type="gene ID" value="AMEC016546"/>
</dbReference>
<evidence type="ECO:0000256" key="11">
    <source>
        <dbReference type="ARBA" id="ARBA00038868"/>
    </source>
</evidence>
<evidence type="ECO:0000256" key="7">
    <source>
        <dbReference type="ARBA" id="ARBA00022825"/>
    </source>
</evidence>
<dbReference type="STRING" id="34690.A0A182U9U3"/>
<evidence type="ECO:0000256" key="13">
    <source>
        <dbReference type="SAM" id="SignalP"/>
    </source>
</evidence>
<evidence type="ECO:0000256" key="6">
    <source>
        <dbReference type="ARBA" id="ARBA00022801"/>
    </source>
</evidence>
<dbReference type="InterPro" id="IPR001314">
    <property type="entry name" value="Peptidase_S1A"/>
</dbReference>